<dbReference type="GO" id="GO:0001517">
    <property type="term" value="F:N-acetylglucosamine 6-O-sulfotransferase activity"/>
    <property type="evidence" value="ECO:0007669"/>
    <property type="project" value="TreeGrafter"/>
</dbReference>
<dbReference type="PANTHER" id="PTHR10704:SF44">
    <property type="entry name" value="LD35051P-RELATED"/>
    <property type="match status" value="1"/>
</dbReference>
<dbReference type="InterPro" id="IPR051135">
    <property type="entry name" value="Gal/GlcNAc/GalNAc_ST"/>
</dbReference>
<evidence type="ECO:0000313" key="2">
    <source>
        <dbReference type="EMBL" id="MPC32185.1"/>
    </source>
</evidence>
<keyword evidence="1" id="KW-0812">Transmembrane</keyword>
<dbReference type="AlphaFoldDB" id="A0A5B7EFN7"/>
<protein>
    <recommendedName>
        <fullName evidence="4">Carbohydrate sulfotransferase 5</fullName>
    </recommendedName>
</protein>
<reference evidence="2 3" key="1">
    <citation type="submission" date="2019-05" db="EMBL/GenBank/DDBJ databases">
        <title>Another draft genome of Portunus trituberculatus and its Hox gene families provides insights of decapod evolution.</title>
        <authorList>
            <person name="Jeong J.-H."/>
            <person name="Song I."/>
            <person name="Kim S."/>
            <person name="Choi T."/>
            <person name="Kim D."/>
            <person name="Ryu S."/>
            <person name="Kim W."/>
        </authorList>
    </citation>
    <scope>NUCLEOTIDE SEQUENCE [LARGE SCALE GENOMIC DNA]</scope>
    <source>
        <tissue evidence="2">Muscle</tissue>
    </source>
</reference>
<sequence length="398" mass="44773">MWRRRQQGSAIYVVLRLAVALLAIGVLLVLLAGRPTDNRMTNGGGAPSVLLWTMMRSGSRMTQYLLTAQPCSFPAEEPLRRYLRKKDLNASVSVLQDLLDCRFSDRSDNLTGWVNESYMSDPAVWRLCHAFPRVCWDGRLVDALCKASCLRLVRVVNEGLALALSVLQDSSSNTHIVHLVRDPRGMLSSRRELQYGKFVMFYQQKKTDFFRNSEIDVNVLCQRYHHDLAVATHLNRHYPDRLNRRRNRVHRTARLVVLVLITTLLPAMVAVSNHPSADGGTMGDSVGAPAVRLWTMMRSGSQMSQSLLTEQPCSFLSEETLCHLEKQDLNASVSLLQDLFACRVSAHPDYLKEWMNGSHVNDARVKNLCQAFPRHMLGREACRCLVQGVQPQAGAGGD</sequence>
<name>A0A5B7EFN7_PORTR</name>
<dbReference type="EMBL" id="VSRR010002581">
    <property type="protein sequence ID" value="MPC32185.1"/>
    <property type="molecule type" value="Genomic_DNA"/>
</dbReference>
<dbReference type="GO" id="GO:0006044">
    <property type="term" value="P:N-acetylglucosamine metabolic process"/>
    <property type="evidence" value="ECO:0007669"/>
    <property type="project" value="TreeGrafter"/>
</dbReference>
<keyword evidence="1" id="KW-1133">Transmembrane helix</keyword>
<proteinExistence type="predicted"/>
<dbReference type="Gene3D" id="3.40.50.300">
    <property type="entry name" value="P-loop containing nucleotide triphosphate hydrolases"/>
    <property type="match status" value="1"/>
</dbReference>
<dbReference type="Proteomes" id="UP000324222">
    <property type="component" value="Unassembled WGS sequence"/>
</dbReference>
<dbReference type="PANTHER" id="PTHR10704">
    <property type="entry name" value="CARBOHYDRATE SULFOTRANSFERASE"/>
    <property type="match status" value="1"/>
</dbReference>
<gene>
    <name evidence="2" type="ORF">E2C01_025491</name>
</gene>
<dbReference type="InterPro" id="IPR027417">
    <property type="entry name" value="P-loop_NTPase"/>
</dbReference>
<evidence type="ECO:0000256" key="1">
    <source>
        <dbReference type="SAM" id="Phobius"/>
    </source>
</evidence>
<feature type="transmembrane region" description="Helical" evidence="1">
    <location>
        <begin position="12"/>
        <end position="32"/>
    </location>
</feature>
<organism evidence="2 3">
    <name type="scientific">Portunus trituberculatus</name>
    <name type="common">Swimming crab</name>
    <name type="synonym">Neptunus trituberculatus</name>
    <dbReference type="NCBI Taxonomy" id="210409"/>
    <lineage>
        <taxon>Eukaryota</taxon>
        <taxon>Metazoa</taxon>
        <taxon>Ecdysozoa</taxon>
        <taxon>Arthropoda</taxon>
        <taxon>Crustacea</taxon>
        <taxon>Multicrustacea</taxon>
        <taxon>Malacostraca</taxon>
        <taxon>Eumalacostraca</taxon>
        <taxon>Eucarida</taxon>
        <taxon>Decapoda</taxon>
        <taxon>Pleocyemata</taxon>
        <taxon>Brachyura</taxon>
        <taxon>Eubrachyura</taxon>
        <taxon>Portunoidea</taxon>
        <taxon>Portunidae</taxon>
        <taxon>Portuninae</taxon>
        <taxon>Portunus</taxon>
    </lineage>
</organism>
<dbReference type="GO" id="GO:0006790">
    <property type="term" value="P:sulfur compound metabolic process"/>
    <property type="evidence" value="ECO:0007669"/>
    <property type="project" value="TreeGrafter"/>
</dbReference>
<keyword evidence="3" id="KW-1185">Reference proteome</keyword>
<evidence type="ECO:0000313" key="3">
    <source>
        <dbReference type="Proteomes" id="UP000324222"/>
    </source>
</evidence>
<comment type="caution">
    <text evidence="2">The sequence shown here is derived from an EMBL/GenBank/DDBJ whole genome shotgun (WGS) entry which is preliminary data.</text>
</comment>
<evidence type="ECO:0008006" key="4">
    <source>
        <dbReference type="Google" id="ProtNLM"/>
    </source>
</evidence>
<feature type="transmembrane region" description="Helical" evidence="1">
    <location>
        <begin position="252"/>
        <end position="271"/>
    </location>
</feature>
<dbReference type="SUPFAM" id="SSF52540">
    <property type="entry name" value="P-loop containing nucleoside triphosphate hydrolases"/>
    <property type="match status" value="1"/>
</dbReference>
<keyword evidence="1" id="KW-0472">Membrane</keyword>
<dbReference type="OrthoDB" id="6138663at2759"/>
<accession>A0A5B7EFN7</accession>